<feature type="transmembrane region" description="Helical" evidence="8">
    <location>
        <begin position="219"/>
        <end position="241"/>
    </location>
</feature>
<evidence type="ECO:0000256" key="8">
    <source>
        <dbReference type="SAM" id="Phobius"/>
    </source>
</evidence>
<organism evidence="10 11">
    <name type="scientific">Candidatus Pseudogracilibacillus intestinigallinarum</name>
    <dbReference type="NCBI Taxonomy" id="2838742"/>
    <lineage>
        <taxon>Bacteria</taxon>
        <taxon>Bacillati</taxon>
        <taxon>Bacillota</taxon>
        <taxon>Bacilli</taxon>
        <taxon>Bacillales</taxon>
        <taxon>Bacillaceae</taxon>
        <taxon>Pseudogracilibacillus</taxon>
    </lineage>
</organism>
<feature type="transmembrane region" description="Helical" evidence="8">
    <location>
        <begin position="9"/>
        <end position="27"/>
    </location>
</feature>
<sequence length="302" mass="33890">MDNKNMKTGIMLGIITYILWGFFPIYWKLLDIYEPDVILANRIIWSCLFMVGYLFFTGKLRSFFSLCTTLLKDKQKMLYITLASIVISANWLIYIWAVHNNFVIQASLGYYMNPLLSIVLGVLFLKEALYPAQKVALLFASFGVLYLTISYGVFPWISIALALSFGLYGLFKKAVKLDSAYSLTVETLLLTPIALIYLFTFVGVDLGFAASTSWTDTGLLLISGIATAVPLLLFGYAVAYIPLSLAGILQYIAPTIMLILGVFLYDEPFTSAHFVTFTCIWIALILFVSSTLKVNKVRKFTN</sequence>
<dbReference type="SUPFAM" id="SSF103481">
    <property type="entry name" value="Multidrug resistance efflux transporter EmrE"/>
    <property type="match status" value="2"/>
</dbReference>
<feature type="transmembrane region" description="Helical" evidence="8">
    <location>
        <begin position="102"/>
        <end position="125"/>
    </location>
</feature>
<keyword evidence="4" id="KW-1003">Cell membrane</keyword>
<dbReference type="PANTHER" id="PTHR22911:SF137">
    <property type="entry name" value="SOLUTE CARRIER FAMILY 35 MEMBER G2-RELATED"/>
    <property type="match status" value="1"/>
</dbReference>
<reference evidence="10" key="1">
    <citation type="journal article" date="2021" name="PeerJ">
        <title>Extensive microbial diversity within the chicken gut microbiome revealed by metagenomics and culture.</title>
        <authorList>
            <person name="Gilroy R."/>
            <person name="Ravi A."/>
            <person name="Getino M."/>
            <person name="Pursley I."/>
            <person name="Horton D.L."/>
            <person name="Alikhan N.F."/>
            <person name="Baker D."/>
            <person name="Gharbi K."/>
            <person name="Hall N."/>
            <person name="Watson M."/>
            <person name="Adriaenssens E.M."/>
            <person name="Foster-Nyarko E."/>
            <person name="Jarju S."/>
            <person name="Secka A."/>
            <person name="Antonio M."/>
            <person name="Oren A."/>
            <person name="Chaudhuri R.R."/>
            <person name="La Ragione R."/>
            <person name="Hildebrand F."/>
            <person name="Pallen M.J."/>
        </authorList>
    </citation>
    <scope>NUCLEOTIDE SEQUENCE</scope>
    <source>
        <strain evidence="10">CHK169-2315</strain>
    </source>
</reference>
<feature type="transmembrane region" description="Helical" evidence="8">
    <location>
        <begin position="77"/>
        <end position="96"/>
    </location>
</feature>
<feature type="transmembrane region" description="Helical" evidence="8">
    <location>
        <begin position="132"/>
        <end position="149"/>
    </location>
</feature>
<gene>
    <name evidence="10" type="primary">rarD</name>
    <name evidence="10" type="ORF">H9895_07200</name>
</gene>
<feature type="transmembrane region" description="Helical" evidence="8">
    <location>
        <begin position="183"/>
        <end position="204"/>
    </location>
</feature>
<evidence type="ECO:0000313" key="10">
    <source>
        <dbReference type="EMBL" id="HIV74845.1"/>
    </source>
</evidence>
<dbReference type="PANTHER" id="PTHR22911">
    <property type="entry name" value="ACYL-MALONYL CONDENSING ENZYME-RELATED"/>
    <property type="match status" value="1"/>
</dbReference>
<dbReference type="NCBIfam" id="TIGR00688">
    <property type="entry name" value="rarD"/>
    <property type="match status" value="1"/>
</dbReference>
<evidence type="ECO:0000256" key="6">
    <source>
        <dbReference type="ARBA" id="ARBA00022989"/>
    </source>
</evidence>
<feature type="transmembrane region" description="Helical" evidence="8">
    <location>
        <begin position="39"/>
        <end position="56"/>
    </location>
</feature>
<evidence type="ECO:0000256" key="7">
    <source>
        <dbReference type="ARBA" id="ARBA00023136"/>
    </source>
</evidence>
<keyword evidence="7 8" id="KW-0472">Membrane</keyword>
<dbReference type="InterPro" id="IPR004626">
    <property type="entry name" value="RarD"/>
</dbReference>
<keyword evidence="5 8" id="KW-0812">Transmembrane</keyword>
<dbReference type="GO" id="GO:0005886">
    <property type="term" value="C:plasma membrane"/>
    <property type="evidence" value="ECO:0007669"/>
    <property type="project" value="UniProtKB-SubCell"/>
</dbReference>
<dbReference type="AlphaFoldDB" id="A0A9D1TK37"/>
<dbReference type="InterPro" id="IPR037185">
    <property type="entry name" value="EmrE-like"/>
</dbReference>
<feature type="transmembrane region" description="Helical" evidence="8">
    <location>
        <begin position="248"/>
        <end position="265"/>
    </location>
</feature>
<comment type="caution">
    <text evidence="10">The sequence shown here is derived from an EMBL/GenBank/DDBJ whole genome shotgun (WGS) entry which is preliminary data.</text>
</comment>
<name>A0A9D1TK37_9BACI</name>
<keyword evidence="3" id="KW-0813">Transport</keyword>
<dbReference type="InterPro" id="IPR000620">
    <property type="entry name" value="EamA_dom"/>
</dbReference>
<keyword evidence="6 8" id="KW-1133">Transmembrane helix</keyword>
<dbReference type="Pfam" id="PF00892">
    <property type="entry name" value="EamA"/>
    <property type="match status" value="2"/>
</dbReference>
<evidence type="ECO:0000256" key="3">
    <source>
        <dbReference type="ARBA" id="ARBA00022448"/>
    </source>
</evidence>
<evidence type="ECO:0000256" key="5">
    <source>
        <dbReference type="ARBA" id="ARBA00022692"/>
    </source>
</evidence>
<feature type="transmembrane region" description="Helical" evidence="8">
    <location>
        <begin position="271"/>
        <end position="292"/>
    </location>
</feature>
<feature type="domain" description="EamA" evidence="9">
    <location>
        <begin position="159"/>
        <end position="288"/>
    </location>
</feature>
<protein>
    <submittedName>
        <fullName evidence="10">EamA family transporter RarD</fullName>
    </submittedName>
</protein>
<feature type="domain" description="EamA" evidence="9">
    <location>
        <begin position="8"/>
        <end position="148"/>
    </location>
</feature>
<comment type="similarity">
    <text evidence="2">Belongs to the EamA transporter family.</text>
</comment>
<evidence type="ECO:0000256" key="2">
    <source>
        <dbReference type="ARBA" id="ARBA00007362"/>
    </source>
</evidence>
<comment type="subcellular location">
    <subcellularLocation>
        <location evidence="1">Cell membrane</location>
        <topology evidence="1">Multi-pass membrane protein</topology>
    </subcellularLocation>
</comment>
<evidence type="ECO:0000313" key="11">
    <source>
        <dbReference type="Proteomes" id="UP000823937"/>
    </source>
</evidence>
<evidence type="ECO:0000259" key="9">
    <source>
        <dbReference type="Pfam" id="PF00892"/>
    </source>
</evidence>
<dbReference type="Proteomes" id="UP000823937">
    <property type="component" value="Unassembled WGS sequence"/>
</dbReference>
<accession>A0A9D1TK37</accession>
<evidence type="ECO:0000256" key="4">
    <source>
        <dbReference type="ARBA" id="ARBA00022475"/>
    </source>
</evidence>
<evidence type="ECO:0000256" key="1">
    <source>
        <dbReference type="ARBA" id="ARBA00004651"/>
    </source>
</evidence>
<reference evidence="10" key="2">
    <citation type="submission" date="2021-04" db="EMBL/GenBank/DDBJ databases">
        <authorList>
            <person name="Gilroy R."/>
        </authorList>
    </citation>
    <scope>NUCLEOTIDE SEQUENCE</scope>
    <source>
        <strain evidence="10">CHK169-2315</strain>
    </source>
</reference>
<dbReference type="EMBL" id="DXHX01000114">
    <property type="protein sequence ID" value="HIV74845.1"/>
    <property type="molecule type" value="Genomic_DNA"/>
</dbReference>
<proteinExistence type="inferred from homology"/>